<evidence type="ECO:0000256" key="7">
    <source>
        <dbReference type="ARBA" id="ARBA00023186"/>
    </source>
</evidence>
<dbReference type="SUPFAM" id="SSF109998">
    <property type="entry name" value="Triger factor/SurA peptide-binding domain-like"/>
    <property type="match status" value="1"/>
</dbReference>
<comment type="similarity">
    <text evidence="8">Belongs to the PpiD chaperone family.</text>
</comment>
<evidence type="ECO:0000256" key="6">
    <source>
        <dbReference type="ARBA" id="ARBA00023136"/>
    </source>
</evidence>
<dbReference type="GO" id="GO:0003755">
    <property type="term" value="F:peptidyl-prolyl cis-trans isomerase activity"/>
    <property type="evidence" value="ECO:0007669"/>
    <property type="project" value="UniProtKB-KW"/>
</dbReference>
<evidence type="ECO:0000256" key="2">
    <source>
        <dbReference type="ARBA" id="ARBA00022475"/>
    </source>
</evidence>
<dbReference type="Gene3D" id="3.10.50.40">
    <property type="match status" value="1"/>
</dbReference>
<evidence type="ECO:0000313" key="15">
    <source>
        <dbReference type="Proteomes" id="UP000319499"/>
    </source>
</evidence>
<keyword evidence="7" id="KW-0143">Chaperone</keyword>
<comment type="caution">
    <text evidence="14">The sequence shown here is derived from an EMBL/GenBank/DDBJ whole genome shotgun (WGS) entry which is preliminary data.</text>
</comment>
<dbReference type="Pfam" id="PF13623">
    <property type="entry name" value="SurA_N_2"/>
    <property type="match status" value="1"/>
</dbReference>
<dbReference type="InterPro" id="IPR052029">
    <property type="entry name" value="PpiD_chaperone"/>
</dbReference>
<dbReference type="PANTHER" id="PTHR47529">
    <property type="entry name" value="PEPTIDYL-PROLYL CIS-TRANS ISOMERASE D"/>
    <property type="match status" value="1"/>
</dbReference>
<dbReference type="PANTHER" id="PTHR47529:SF1">
    <property type="entry name" value="PERIPLASMIC CHAPERONE PPID"/>
    <property type="match status" value="1"/>
</dbReference>
<dbReference type="PROSITE" id="PS50198">
    <property type="entry name" value="PPIC_PPIASE_2"/>
    <property type="match status" value="1"/>
</dbReference>
<organism evidence="14 15">
    <name type="scientific">Apibacter muscae</name>
    <dbReference type="NCBI Taxonomy" id="2509004"/>
    <lineage>
        <taxon>Bacteria</taxon>
        <taxon>Pseudomonadati</taxon>
        <taxon>Bacteroidota</taxon>
        <taxon>Flavobacteriia</taxon>
        <taxon>Flavobacteriales</taxon>
        <taxon>Weeksellaceae</taxon>
        <taxon>Apibacter</taxon>
    </lineage>
</organism>
<keyword evidence="5 12" id="KW-1133">Transmembrane helix</keyword>
<evidence type="ECO:0000256" key="10">
    <source>
        <dbReference type="ARBA" id="ARBA00042775"/>
    </source>
</evidence>
<reference evidence="14 15" key="1">
    <citation type="submission" date="2019-02" db="EMBL/GenBank/DDBJ databases">
        <title>Apibacter muscae sp. nov.: a novel member of the house fly microbiota.</title>
        <authorList>
            <person name="Park R."/>
        </authorList>
    </citation>
    <scope>NUCLEOTIDE SEQUENCE [LARGE SCALE GENOMIC DNA]</scope>
    <source>
        <strain evidence="14 15">AL1</strain>
    </source>
</reference>
<dbReference type="Gene3D" id="1.10.4030.10">
    <property type="entry name" value="Porin chaperone SurA, peptide-binding domain"/>
    <property type="match status" value="1"/>
</dbReference>
<dbReference type="InterPro" id="IPR027304">
    <property type="entry name" value="Trigger_fact/SurA_dom_sf"/>
</dbReference>
<dbReference type="SUPFAM" id="SSF54534">
    <property type="entry name" value="FKBP-like"/>
    <property type="match status" value="1"/>
</dbReference>
<comment type="subcellular location">
    <subcellularLocation>
        <location evidence="1">Cell inner membrane</location>
        <topology evidence="1">Single-pass type II membrane protein</topology>
        <orientation evidence="1">Periplasmic side</orientation>
    </subcellularLocation>
</comment>
<evidence type="ECO:0000256" key="9">
    <source>
        <dbReference type="ARBA" id="ARBA00040743"/>
    </source>
</evidence>
<dbReference type="OrthoDB" id="9812372at2"/>
<evidence type="ECO:0000256" key="1">
    <source>
        <dbReference type="ARBA" id="ARBA00004382"/>
    </source>
</evidence>
<evidence type="ECO:0000256" key="8">
    <source>
        <dbReference type="ARBA" id="ARBA00038408"/>
    </source>
</evidence>
<name>A0A563DHW0_9FLAO</name>
<feature type="domain" description="PpiC" evidence="13">
    <location>
        <begin position="351"/>
        <end position="462"/>
    </location>
</feature>
<dbReference type="EMBL" id="SELH01000013">
    <property type="protein sequence ID" value="TWP29727.1"/>
    <property type="molecule type" value="Genomic_DNA"/>
</dbReference>
<evidence type="ECO:0000259" key="13">
    <source>
        <dbReference type="PROSITE" id="PS50198"/>
    </source>
</evidence>
<dbReference type="RefSeq" id="WP_146291500.1">
    <property type="nucleotide sequence ID" value="NZ_SELH01000013.1"/>
</dbReference>
<gene>
    <name evidence="14" type="ORF">ETU09_01750</name>
</gene>
<keyword evidence="11 14" id="KW-0413">Isomerase</keyword>
<keyword evidence="2" id="KW-1003">Cell membrane</keyword>
<keyword evidence="3" id="KW-0997">Cell inner membrane</keyword>
<evidence type="ECO:0000313" key="14">
    <source>
        <dbReference type="EMBL" id="TWP29727.1"/>
    </source>
</evidence>
<evidence type="ECO:0000256" key="3">
    <source>
        <dbReference type="ARBA" id="ARBA00022519"/>
    </source>
</evidence>
<dbReference type="InterPro" id="IPR046357">
    <property type="entry name" value="PPIase_dom_sf"/>
</dbReference>
<keyword evidence="11" id="KW-0697">Rotamase</keyword>
<dbReference type="GO" id="GO:0005886">
    <property type="term" value="C:plasma membrane"/>
    <property type="evidence" value="ECO:0007669"/>
    <property type="project" value="UniProtKB-SubCell"/>
</dbReference>
<keyword evidence="4 12" id="KW-0812">Transmembrane</keyword>
<evidence type="ECO:0000256" key="11">
    <source>
        <dbReference type="PROSITE-ProRule" id="PRU00278"/>
    </source>
</evidence>
<keyword evidence="15" id="KW-1185">Reference proteome</keyword>
<dbReference type="Proteomes" id="UP000319499">
    <property type="component" value="Unassembled WGS sequence"/>
</dbReference>
<proteinExistence type="inferred from homology"/>
<evidence type="ECO:0000256" key="4">
    <source>
        <dbReference type="ARBA" id="ARBA00022692"/>
    </source>
</evidence>
<protein>
    <recommendedName>
        <fullName evidence="9">Periplasmic chaperone PpiD</fullName>
    </recommendedName>
    <alternativeName>
        <fullName evidence="10">Periplasmic folding chaperone</fullName>
    </alternativeName>
</protein>
<dbReference type="AlphaFoldDB" id="A0A563DHW0"/>
<dbReference type="InterPro" id="IPR000297">
    <property type="entry name" value="PPIase_PpiC"/>
</dbReference>
<sequence>MAILGQIRKRNGLLIGFVAVALLLFLLGGIDWSRLGGKDPNVIGKVNNQVITRQEYNNQLNFIQNQYQGQVPLNFLEGQVWNTLVQNTLIKQKFNSSGFILTDDMIWNAARNSNIFNSPQYKDKNGNINVQLIKQQFEQLEQNQNANSELSQMYQQFLELKNNLSVQAMYRQYFGSYGAGLLTNANEVDILLGNRVNSANIEYVKVDYNAYQSKHPVKVTDQDLQNYINAHKTLFKIDENRTLDYVYFPGTASSSDKKQILDQLNKLLTNTIIDGDTIQAFGTVKNDSLYISKLSSDQLIDNDFNPIYRAEQQLPQAIKNWVKTAAIGQVSSVYEDGGAYVYSKLIGKKNVDSIQGKNILISFTDSGSQLKPKTPRTKEQAKAQADQLVQQLNANPNDFSKLVVQYSDDPGVSSNGGVIKLTTAQDFKGEYKGLQRMLESSPLGKYEVVEIPEGYFVIAITDRKPVGTVYKLADIAKNIEPSEATVDLVRKQANTFIQNINGKSSQEFHNVAKAQKFNAKQQRGILRFGTMLEGLGTDKDSDIIAWAFNSKRNLGDTELFITGDQGYIVARVSSLFSGGLADPSIVRKQIETTVRNELLGKIIADKINSSNQSLDQLAKDFQTTKEQANITFDNPSIGGSFEPKVGGAAFGIKPNEKSKAIEGKTGVYVIITKSITKGDSGDKKTFKEQLMSIYSQQMPNLLLQTLYQEAKIDDYRADILNFNPRN</sequence>
<feature type="transmembrane region" description="Helical" evidence="12">
    <location>
        <begin position="12"/>
        <end position="30"/>
    </location>
</feature>
<evidence type="ECO:0000256" key="12">
    <source>
        <dbReference type="SAM" id="Phobius"/>
    </source>
</evidence>
<accession>A0A563DHW0</accession>
<evidence type="ECO:0000256" key="5">
    <source>
        <dbReference type="ARBA" id="ARBA00022989"/>
    </source>
</evidence>
<keyword evidence="6 12" id="KW-0472">Membrane</keyword>
<dbReference type="Pfam" id="PF13616">
    <property type="entry name" value="Rotamase_3"/>
    <property type="match status" value="1"/>
</dbReference>